<dbReference type="InterPro" id="IPR011014">
    <property type="entry name" value="MscS_channel_TM-2"/>
</dbReference>
<evidence type="ECO:0000256" key="5">
    <source>
        <dbReference type="ARBA" id="ARBA00022692"/>
    </source>
</evidence>
<reference evidence="11 12" key="1">
    <citation type="submission" date="2020-02" db="EMBL/GenBank/DDBJ databases">
        <title>Genome sequence of strain AETb3-4.</title>
        <authorList>
            <person name="Gao J."/>
            <person name="Zhang X."/>
        </authorList>
    </citation>
    <scope>NUCLEOTIDE SEQUENCE [LARGE SCALE GENOMIC DNA]</scope>
    <source>
        <strain evidence="11 12">AETb3-4</strain>
    </source>
</reference>
<sequence>MSGDKPLPLNTIEAAGNSFLDNLLHAGLAVGISLIFWLIAHYLIKSVVTHIGKGTWHQRTFGWVKPVFRNLDPMMRALDNERRVQRARTIGTLLNSLLTVIVVVIGGFYLLMAFQVNIGPLLASVGVVGIAIGFGSQQLIRDFLAGIFITLEDQYGIGDVIQTSEVIGQVEYVGLRITRVLGEDGTLWYLRNGEILRLGNRTKGNYVSPEEPGPTPGSPLPAAPSSAPGAPAGTTPAAPAGTAPTAPAGTTPGAPLAPGQGTASSAPGTGTPLTAEPHESAE</sequence>
<dbReference type="GO" id="GO:0005886">
    <property type="term" value="C:plasma membrane"/>
    <property type="evidence" value="ECO:0007669"/>
    <property type="project" value="UniProtKB-SubCell"/>
</dbReference>
<evidence type="ECO:0000256" key="2">
    <source>
        <dbReference type="ARBA" id="ARBA00004236"/>
    </source>
</evidence>
<accession>A0A7Y7IFD8</accession>
<dbReference type="Proteomes" id="UP000543556">
    <property type="component" value="Unassembled WGS sequence"/>
</dbReference>
<dbReference type="InterPro" id="IPR023408">
    <property type="entry name" value="MscS_beta-dom_sf"/>
</dbReference>
<keyword evidence="12" id="KW-1185">Reference proteome</keyword>
<gene>
    <name evidence="11" type="ORF">G6034_06105</name>
</gene>
<keyword evidence="5 9" id="KW-0812">Transmembrane</keyword>
<dbReference type="SUPFAM" id="SSF82861">
    <property type="entry name" value="Mechanosensitive channel protein MscS (YggB), transmembrane region"/>
    <property type="match status" value="1"/>
</dbReference>
<feature type="domain" description="Mechanosensitive ion channel MscS" evidence="10">
    <location>
        <begin position="139"/>
        <end position="196"/>
    </location>
</feature>
<feature type="transmembrane region" description="Helical" evidence="9">
    <location>
        <begin position="92"/>
        <end position="112"/>
    </location>
</feature>
<dbReference type="InterPro" id="IPR010920">
    <property type="entry name" value="LSM_dom_sf"/>
</dbReference>
<keyword evidence="4" id="KW-1003">Cell membrane</keyword>
<evidence type="ECO:0000313" key="12">
    <source>
        <dbReference type="Proteomes" id="UP000543556"/>
    </source>
</evidence>
<dbReference type="Gene3D" id="1.10.287.1260">
    <property type="match status" value="1"/>
</dbReference>
<dbReference type="InterPro" id="IPR045276">
    <property type="entry name" value="YbiO_bact"/>
</dbReference>
<evidence type="ECO:0000256" key="1">
    <source>
        <dbReference type="ARBA" id="ARBA00004141"/>
    </source>
</evidence>
<evidence type="ECO:0000256" key="3">
    <source>
        <dbReference type="ARBA" id="ARBA00008017"/>
    </source>
</evidence>
<dbReference type="GO" id="GO:0008381">
    <property type="term" value="F:mechanosensitive monoatomic ion channel activity"/>
    <property type="evidence" value="ECO:0007669"/>
    <property type="project" value="InterPro"/>
</dbReference>
<dbReference type="SUPFAM" id="SSF50182">
    <property type="entry name" value="Sm-like ribonucleoproteins"/>
    <property type="match status" value="1"/>
</dbReference>
<keyword evidence="7 9" id="KW-0472">Membrane</keyword>
<protein>
    <submittedName>
        <fullName evidence="11">Mechanosensitive ion channel</fullName>
    </submittedName>
</protein>
<dbReference type="Pfam" id="PF00924">
    <property type="entry name" value="MS_channel_2nd"/>
    <property type="match status" value="1"/>
</dbReference>
<evidence type="ECO:0000259" key="10">
    <source>
        <dbReference type="Pfam" id="PF00924"/>
    </source>
</evidence>
<feature type="region of interest" description="Disordered" evidence="8">
    <location>
        <begin position="203"/>
        <end position="282"/>
    </location>
</feature>
<evidence type="ECO:0000256" key="8">
    <source>
        <dbReference type="SAM" id="MobiDB-lite"/>
    </source>
</evidence>
<proteinExistence type="inferred from homology"/>
<feature type="compositionally biased region" description="Pro residues" evidence="8">
    <location>
        <begin position="211"/>
        <end position="222"/>
    </location>
</feature>
<organism evidence="11 12">
    <name type="scientific">Arthrobacter wenxiniae</name>
    <dbReference type="NCBI Taxonomy" id="2713570"/>
    <lineage>
        <taxon>Bacteria</taxon>
        <taxon>Bacillati</taxon>
        <taxon>Actinomycetota</taxon>
        <taxon>Actinomycetes</taxon>
        <taxon>Micrococcales</taxon>
        <taxon>Micrococcaceae</taxon>
        <taxon>Arthrobacter</taxon>
    </lineage>
</organism>
<comment type="similarity">
    <text evidence="3">Belongs to the MscS (TC 1.A.23) family.</text>
</comment>
<feature type="compositionally biased region" description="Low complexity" evidence="8">
    <location>
        <begin position="223"/>
        <end position="263"/>
    </location>
</feature>
<evidence type="ECO:0000256" key="9">
    <source>
        <dbReference type="SAM" id="Phobius"/>
    </source>
</evidence>
<dbReference type="PANTHER" id="PTHR30460:SF0">
    <property type="entry name" value="MODERATE CONDUCTANCE MECHANOSENSITIVE CHANNEL YBIO"/>
    <property type="match status" value="1"/>
</dbReference>
<comment type="subcellular location">
    <subcellularLocation>
        <location evidence="2">Cell membrane</location>
    </subcellularLocation>
    <subcellularLocation>
        <location evidence="1">Membrane</location>
        <topology evidence="1">Multi-pass membrane protein</topology>
    </subcellularLocation>
</comment>
<keyword evidence="6 9" id="KW-1133">Transmembrane helix</keyword>
<evidence type="ECO:0000256" key="4">
    <source>
        <dbReference type="ARBA" id="ARBA00022475"/>
    </source>
</evidence>
<feature type="transmembrane region" description="Helical" evidence="9">
    <location>
        <begin position="118"/>
        <end position="135"/>
    </location>
</feature>
<dbReference type="InterPro" id="IPR006685">
    <property type="entry name" value="MscS_channel_2nd"/>
</dbReference>
<dbReference type="EMBL" id="JAAMFM010000006">
    <property type="protein sequence ID" value="NVM94488.1"/>
    <property type="molecule type" value="Genomic_DNA"/>
</dbReference>
<evidence type="ECO:0000256" key="7">
    <source>
        <dbReference type="ARBA" id="ARBA00023136"/>
    </source>
</evidence>
<evidence type="ECO:0000256" key="6">
    <source>
        <dbReference type="ARBA" id="ARBA00022989"/>
    </source>
</evidence>
<comment type="caution">
    <text evidence="11">The sequence shown here is derived from an EMBL/GenBank/DDBJ whole genome shotgun (WGS) entry which is preliminary data.</text>
</comment>
<dbReference type="Gene3D" id="2.30.30.60">
    <property type="match status" value="1"/>
</dbReference>
<name>A0A7Y7IFD8_9MICC</name>
<evidence type="ECO:0000313" key="11">
    <source>
        <dbReference type="EMBL" id="NVM94488.1"/>
    </source>
</evidence>
<dbReference type="AlphaFoldDB" id="A0A7Y7IFD8"/>
<dbReference type="PANTHER" id="PTHR30460">
    <property type="entry name" value="MODERATE CONDUCTANCE MECHANOSENSITIVE CHANNEL YBIO"/>
    <property type="match status" value="1"/>
</dbReference>
<feature type="transmembrane region" description="Helical" evidence="9">
    <location>
        <begin position="23"/>
        <end position="44"/>
    </location>
</feature>